<dbReference type="Gene3D" id="1.20.190.20">
    <property type="entry name" value="14-3-3 domain"/>
    <property type="match status" value="1"/>
</dbReference>
<name>A0A9W9ZUD4_9CNID</name>
<evidence type="ECO:0000313" key="3">
    <source>
        <dbReference type="EMBL" id="KAJ7387670.1"/>
    </source>
</evidence>
<dbReference type="InterPro" id="IPR023410">
    <property type="entry name" value="14-3-3_domain"/>
</dbReference>
<sequence length="141" mass="16123">MEKTVWSKIGKGDYFRYQAEFSKDDERKEAAQESLKAYKKASDLATKELESTNAIRLGLALNFSVFYYEILNSPERACQLAKSAFDDAISKLEDGLDEEKCKDSTLIMQLLRDNLTLWTSDMQDDEKGEDLNVEDIDQDDA</sequence>
<organism evidence="3 4">
    <name type="scientific">Desmophyllum pertusum</name>
    <dbReference type="NCBI Taxonomy" id="174260"/>
    <lineage>
        <taxon>Eukaryota</taxon>
        <taxon>Metazoa</taxon>
        <taxon>Cnidaria</taxon>
        <taxon>Anthozoa</taxon>
        <taxon>Hexacorallia</taxon>
        <taxon>Scleractinia</taxon>
        <taxon>Caryophylliina</taxon>
        <taxon>Caryophylliidae</taxon>
        <taxon>Desmophyllum</taxon>
    </lineage>
</organism>
<dbReference type="SMART" id="SM00101">
    <property type="entry name" value="14_3_3"/>
    <property type="match status" value="1"/>
</dbReference>
<dbReference type="InterPro" id="IPR000308">
    <property type="entry name" value="14-3-3"/>
</dbReference>
<keyword evidence="4" id="KW-1185">Reference proteome</keyword>
<dbReference type="OrthoDB" id="10260625at2759"/>
<proteinExistence type="inferred from homology"/>
<dbReference type="InterPro" id="IPR036815">
    <property type="entry name" value="14-3-3_dom_sf"/>
</dbReference>
<dbReference type="PRINTS" id="PR00305">
    <property type="entry name" value="1433ZETA"/>
</dbReference>
<dbReference type="AlphaFoldDB" id="A0A9W9ZUD4"/>
<comment type="caution">
    <text evidence="3">The sequence shown here is derived from an EMBL/GenBank/DDBJ whole genome shotgun (WGS) entry which is preliminary data.</text>
</comment>
<evidence type="ECO:0000259" key="2">
    <source>
        <dbReference type="SMART" id="SM00101"/>
    </source>
</evidence>
<dbReference type="PANTHER" id="PTHR18860">
    <property type="entry name" value="14-3-3 PROTEIN"/>
    <property type="match status" value="1"/>
</dbReference>
<dbReference type="Pfam" id="PF00244">
    <property type="entry name" value="14-3-3"/>
    <property type="match status" value="1"/>
</dbReference>
<feature type="domain" description="14-3-3" evidence="2">
    <location>
        <begin position="1"/>
        <end position="132"/>
    </location>
</feature>
<protein>
    <recommendedName>
        <fullName evidence="2">14-3-3 domain-containing protein</fullName>
    </recommendedName>
</protein>
<evidence type="ECO:0000256" key="1">
    <source>
        <dbReference type="ARBA" id="ARBA00006141"/>
    </source>
</evidence>
<gene>
    <name evidence="3" type="ORF">OS493_001008</name>
</gene>
<evidence type="ECO:0000313" key="4">
    <source>
        <dbReference type="Proteomes" id="UP001163046"/>
    </source>
</evidence>
<dbReference type="SUPFAM" id="SSF48445">
    <property type="entry name" value="14-3-3 protein"/>
    <property type="match status" value="1"/>
</dbReference>
<reference evidence="3" key="1">
    <citation type="submission" date="2023-01" db="EMBL/GenBank/DDBJ databases">
        <title>Genome assembly of the deep-sea coral Lophelia pertusa.</title>
        <authorList>
            <person name="Herrera S."/>
            <person name="Cordes E."/>
        </authorList>
    </citation>
    <scope>NUCLEOTIDE SEQUENCE</scope>
    <source>
        <strain evidence="3">USNM1676648</strain>
        <tissue evidence="3">Polyp</tissue>
    </source>
</reference>
<dbReference type="EMBL" id="MU825873">
    <property type="protein sequence ID" value="KAJ7387670.1"/>
    <property type="molecule type" value="Genomic_DNA"/>
</dbReference>
<dbReference type="Proteomes" id="UP001163046">
    <property type="component" value="Unassembled WGS sequence"/>
</dbReference>
<comment type="similarity">
    <text evidence="1">Belongs to the 14-3-3 family.</text>
</comment>
<accession>A0A9W9ZUD4</accession>